<evidence type="ECO:0000313" key="15">
    <source>
        <dbReference type="Proteomes" id="UP001227162"/>
    </source>
</evidence>
<evidence type="ECO:0000256" key="7">
    <source>
        <dbReference type="ARBA" id="ARBA00022777"/>
    </source>
</evidence>
<dbReference type="PANTHER" id="PTHR43071:SF1">
    <property type="entry name" value="2-AMINO-4-HYDROXY-6-HYDROXYMETHYLDIHYDROPTERIDINE PYROPHOSPHOKINASE"/>
    <property type="match status" value="1"/>
</dbReference>
<comment type="function">
    <text evidence="10">Catalyzes the transfer of pyrophosphate from adenosine triphosphate (ATP) to 6-hydroxymethyl-7,8-dihydropterin, an enzymatic step in folate biosynthesis pathway.</text>
</comment>
<evidence type="ECO:0000256" key="11">
    <source>
        <dbReference type="ARBA" id="ARBA00029766"/>
    </source>
</evidence>
<dbReference type="Pfam" id="PF01288">
    <property type="entry name" value="HPPK"/>
    <property type="match status" value="1"/>
</dbReference>
<evidence type="ECO:0000256" key="12">
    <source>
        <dbReference type="ARBA" id="ARBA00033413"/>
    </source>
</evidence>
<keyword evidence="6" id="KW-0547">Nucleotide-binding</keyword>
<evidence type="ECO:0000256" key="6">
    <source>
        <dbReference type="ARBA" id="ARBA00022741"/>
    </source>
</evidence>
<dbReference type="CDD" id="cd00483">
    <property type="entry name" value="HPPK"/>
    <property type="match status" value="1"/>
</dbReference>
<proteinExistence type="inferred from homology"/>
<gene>
    <name evidence="14" type="primary">folK</name>
    <name evidence="14" type="ORF">NOI20_17100</name>
</gene>
<accession>A0AAJ1UAI8</accession>
<comment type="similarity">
    <text evidence="2">Belongs to the HPPK family.</text>
</comment>
<dbReference type="Proteomes" id="UP001227162">
    <property type="component" value="Unassembled WGS sequence"/>
</dbReference>
<dbReference type="EC" id="2.7.6.3" evidence="3"/>
<dbReference type="GO" id="GO:0005524">
    <property type="term" value="F:ATP binding"/>
    <property type="evidence" value="ECO:0007669"/>
    <property type="project" value="UniProtKB-KW"/>
</dbReference>
<keyword evidence="15" id="KW-1185">Reference proteome</keyword>
<name>A0AAJ1UAI8_9RHOB</name>
<evidence type="ECO:0000256" key="1">
    <source>
        <dbReference type="ARBA" id="ARBA00005051"/>
    </source>
</evidence>
<keyword evidence="8" id="KW-0067">ATP-binding</keyword>
<dbReference type="AlphaFoldDB" id="A0AAJ1UAI8"/>
<keyword evidence="7" id="KW-0418">Kinase</keyword>
<evidence type="ECO:0000256" key="5">
    <source>
        <dbReference type="ARBA" id="ARBA00022679"/>
    </source>
</evidence>
<feature type="domain" description="7,8-dihydro-6-hydroxymethylpterin-pyrophosphokinase" evidence="13">
    <location>
        <begin position="93"/>
        <end position="104"/>
    </location>
</feature>
<dbReference type="InterPro" id="IPR035907">
    <property type="entry name" value="Hppk_sf"/>
</dbReference>
<evidence type="ECO:0000256" key="8">
    <source>
        <dbReference type="ARBA" id="ARBA00022840"/>
    </source>
</evidence>
<dbReference type="NCBIfam" id="TIGR01498">
    <property type="entry name" value="folK"/>
    <property type="match status" value="1"/>
</dbReference>
<reference evidence="14" key="1">
    <citation type="submission" date="2022-07" db="EMBL/GenBank/DDBJ databases">
        <authorList>
            <person name="Otstavnykh N."/>
            <person name="Isaeva M."/>
            <person name="Bystritskaya E."/>
        </authorList>
    </citation>
    <scope>NUCLEOTIDE SEQUENCE</scope>
    <source>
        <strain evidence="14">10Alg 79</strain>
    </source>
</reference>
<comment type="caution">
    <text evidence="14">The sequence shown here is derived from an EMBL/GenBank/DDBJ whole genome shotgun (WGS) entry which is preliminary data.</text>
</comment>
<dbReference type="GO" id="GO:0003848">
    <property type="term" value="F:2-amino-4-hydroxy-6-hydroxymethyldihydropteridine diphosphokinase activity"/>
    <property type="evidence" value="ECO:0007669"/>
    <property type="project" value="UniProtKB-EC"/>
</dbReference>
<dbReference type="GO" id="GO:0016301">
    <property type="term" value="F:kinase activity"/>
    <property type="evidence" value="ECO:0007669"/>
    <property type="project" value="UniProtKB-KW"/>
</dbReference>
<dbReference type="Gene3D" id="3.30.70.560">
    <property type="entry name" value="7,8-Dihydro-6-hydroxymethylpterin-pyrophosphokinase HPPK"/>
    <property type="match status" value="1"/>
</dbReference>
<dbReference type="PANTHER" id="PTHR43071">
    <property type="entry name" value="2-AMINO-4-HYDROXY-6-HYDROXYMETHYLDIHYDROPTERIDINE PYROPHOSPHOKINASE"/>
    <property type="match status" value="1"/>
</dbReference>
<organism evidence="14 15">
    <name type="scientific">Rhodalgimonas zhirmunskyi</name>
    <dbReference type="NCBI Taxonomy" id="2964767"/>
    <lineage>
        <taxon>Bacteria</taxon>
        <taxon>Pseudomonadati</taxon>
        <taxon>Pseudomonadota</taxon>
        <taxon>Alphaproteobacteria</taxon>
        <taxon>Rhodobacterales</taxon>
        <taxon>Roseobacteraceae</taxon>
        <taxon>Rhodalgimonas</taxon>
    </lineage>
</organism>
<evidence type="ECO:0000256" key="2">
    <source>
        <dbReference type="ARBA" id="ARBA00005810"/>
    </source>
</evidence>
<dbReference type="InterPro" id="IPR000550">
    <property type="entry name" value="Hppk"/>
</dbReference>
<evidence type="ECO:0000259" key="13">
    <source>
        <dbReference type="PROSITE" id="PS00794"/>
    </source>
</evidence>
<sequence length="188" mass="20684">MDQVALIALGANLDGASGGPSDTLRAALRALEETQGCRITAVSRFFQSPAYPPGAGPDYVNAVAALECGVSKEGLLARLHEIEDSHGRHRKTRWGARTLDLDLLAFGRVVAPSEVTWRQWRELDRDQQRVRAPEELILPHPRIEDRAFVIVPLVEIAPDWQHPVTGQSALEMYRALPPGEIEALVPLS</sequence>
<dbReference type="EMBL" id="JANFFA010000006">
    <property type="protein sequence ID" value="MDQ2095840.1"/>
    <property type="molecule type" value="Genomic_DNA"/>
</dbReference>
<keyword evidence="5 14" id="KW-0808">Transferase</keyword>
<evidence type="ECO:0000256" key="4">
    <source>
        <dbReference type="ARBA" id="ARBA00016218"/>
    </source>
</evidence>
<dbReference type="PROSITE" id="PS00794">
    <property type="entry name" value="HPPK"/>
    <property type="match status" value="1"/>
</dbReference>
<comment type="pathway">
    <text evidence="1">Cofactor biosynthesis; tetrahydrofolate biosynthesis; 2-amino-4-hydroxy-6-hydroxymethyl-7,8-dihydropteridine diphosphate from 7,8-dihydroneopterin triphosphate: step 4/4.</text>
</comment>
<evidence type="ECO:0000256" key="9">
    <source>
        <dbReference type="ARBA" id="ARBA00022909"/>
    </source>
</evidence>
<evidence type="ECO:0000256" key="3">
    <source>
        <dbReference type="ARBA" id="ARBA00013253"/>
    </source>
</evidence>
<dbReference type="SUPFAM" id="SSF55083">
    <property type="entry name" value="6-hydroxymethyl-7,8-dihydropterin pyrophosphokinase, HPPK"/>
    <property type="match status" value="1"/>
</dbReference>
<dbReference type="RefSeq" id="WP_317627460.1">
    <property type="nucleotide sequence ID" value="NZ_JANFFA010000006.1"/>
</dbReference>
<evidence type="ECO:0000256" key="10">
    <source>
        <dbReference type="ARBA" id="ARBA00029409"/>
    </source>
</evidence>
<protein>
    <recommendedName>
        <fullName evidence="4">2-amino-4-hydroxy-6-hydroxymethyldihydropteridine pyrophosphokinase</fullName>
        <ecNumber evidence="3">2.7.6.3</ecNumber>
    </recommendedName>
    <alternativeName>
        <fullName evidence="11">6-hydroxymethyl-7,8-dihydropterin pyrophosphokinase</fullName>
    </alternativeName>
    <alternativeName>
        <fullName evidence="12">7,8-dihydro-6-hydroxymethylpterin-pyrophosphokinase</fullName>
    </alternativeName>
</protein>
<reference evidence="14" key="2">
    <citation type="submission" date="2023-04" db="EMBL/GenBank/DDBJ databases">
        <title>'Rhodoalgimonas zhirmunskyi' gen. nov., isolated from a red alga.</title>
        <authorList>
            <person name="Nedashkovskaya O.I."/>
            <person name="Otstavnykh N.Y."/>
            <person name="Bystritskaya E.P."/>
            <person name="Balabanova L.A."/>
            <person name="Isaeva M.P."/>
        </authorList>
    </citation>
    <scope>NUCLEOTIDE SEQUENCE</scope>
    <source>
        <strain evidence="14">10Alg 79</strain>
    </source>
</reference>
<evidence type="ECO:0000313" key="14">
    <source>
        <dbReference type="EMBL" id="MDQ2095840.1"/>
    </source>
</evidence>
<keyword evidence="9" id="KW-0289">Folate biosynthesis</keyword>
<dbReference type="GO" id="GO:0046656">
    <property type="term" value="P:folic acid biosynthetic process"/>
    <property type="evidence" value="ECO:0007669"/>
    <property type="project" value="UniProtKB-KW"/>
</dbReference>